<dbReference type="GO" id="GO:0005975">
    <property type="term" value="P:carbohydrate metabolic process"/>
    <property type="evidence" value="ECO:0007669"/>
    <property type="project" value="InterPro"/>
</dbReference>
<reference evidence="2 3" key="1">
    <citation type="submission" date="2020-08" db="EMBL/GenBank/DDBJ databases">
        <title>Sequencing the genomes of 1000 actinobacteria strains.</title>
        <authorList>
            <person name="Klenk H.-P."/>
        </authorList>
    </citation>
    <scope>NUCLEOTIDE SEQUENCE [LARGE SCALE GENOMIC DNA]</scope>
    <source>
        <strain evidence="2 3">DSM 105784</strain>
    </source>
</reference>
<dbReference type="Gene3D" id="1.50.10.20">
    <property type="match status" value="1"/>
</dbReference>
<dbReference type="PIRSF" id="PIRSF006402">
    <property type="entry name" value="UCP006402_thioredoxin"/>
    <property type="match status" value="1"/>
</dbReference>
<dbReference type="Gene3D" id="3.40.30.10">
    <property type="entry name" value="Glutaredoxin"/>
    <property type="match status" value="1"/>
</dbReference>
<dbReference type="Pfam" id="PF03190">
    <property type="entry name" value="Thioredox_DsbH"/>
    <property type="match status" value="1"/>
</dbReference>
<accession>A0A841AEP7</accession>
<evidence type="ECO:0000313" key="3">
    <source>
        <dbReference type="Proteomes" id="UP000536685"/>
    </source>
</evidence>
<dbReference type="SUPFAM" id="SSF48208">
    <property type="entry name" value="Six-hairpin glycosidases"/>
    <property type="match status" value="1"/>
</dbReference>
<proteinExistence type="predicted"/>
<dbReference type="RefSeq" id="WP_184233425.1">
    <property type="nucleotide sequence ID" value="NZ_JACHMJ010000001.1"/>
</dbReference>
<gene>
    <name evidence="2" type="ORF">HD599_000543</name>
</gene>
<dbReference type="AlphaFoldDB" id="A0A841AEP7"/>
<sequence>MANRLASAVSPYLRSHADNPVDWFEWGTEAFDEARRREVPVLVSIGYSTCHWCHVMARESFSDPVLASYLNDNFVAIKVDREEYPDVDASYLAAASAFTSNLGWPLNVFVTPGGETFYAGTYFPPQPVAPHPAFRQVLEAVNDAWTHRRAEAEGNAAHIAGALRALGDREPGPLPGAAEFDAIVAELLHYEDTEFGGFGGAPKFPVATVVDLLLDRGSVGDAAAQALGERTLAAMADSPLRDRIEGGFFRYSTMRDWSDPHYERMLYDNALLLGAYSRVGRHDVAEGIASFLISVMQQEGGGFASAQDSESTVDGVRVEGGYYALDVDDRAAQAPPALDRKILTGWNGLAIEALAAAGNRLDRPEWVAAARRAADYLLENHVLPDRLVRASIDGTVSAARATLEDYGMFAGALLELALATGEARYAVEGRALIDAALTSVAELVEAPGPSTGSGTAFTVPGGADPVLAAHGLALASDPSEGAYPSGISAMAAAAQRLYSLTADPRYLAAATDAMAGFAPLAVQRPIAFGAALGVMSALGAESSQLVVVTGTRSHDGEDVASVARAWQRSGAVVGVVTAEQALVFADAGFELFEGRVSRDGLATAYLCRDFVCALPVTDAASLLATLP</sequence>
<dbReference type="PANTHER" id="PTHR42899">
    <property type="entry name" value="SPERMATOGENESIS-ASSOCIATED PROTEIN 20"/>
    <property type="match status" value="1"/>
</dbReference>
<organism evidence="2 3">
    <name type="scientific">Conyzicola lurida</name>
    <dbReference type="NCBI Taxonomy" id="1172621"/>
    <lineage>
        <taxon>Bacteria</taxon>
        <taxon>Bacillati</taxon>
        <taxon>Actinomycetota</taxon>
        <taxon>Actinomycetes</taxon>
        <taxon>Micrococcales</taxon>
        <taxon>Microbacteriaceae</taxon>
        <taxon>Conyzicola</taxon>
    </lineage>
</organism>
<dbReference type="CDD" id="cd02955">
    <property type="entry name" value="SSP411"/>
    <property type="match status" value="1"/>
</dbReference>
<dbReference type="InterPro" id="IPR036249">
    <property type="entry name" value="Thioredoxin-like_sf"/>
</dbReference>
<name>A0A841AEP7_9MICO</name>
<dbReference type="PANTHER" id="PTHR42899:SF1">
    <property type="entry name" value="SPERMATOGENESIS-ASSOCIATED PROTEIN 20"/>
    <property type="match status" value="1"/>
</dbReference>
<evidence type="ECO:0000313" key="2">
    <source>
        <dbReference type="EMBL" id="MBB5842220.1"/>
    </source>
</evidence>
<comment type="caution">
    <text evidence="2">The sequence shown here is derived from an EMBL/GenBank/DDBJ whole genome shotgun (WGS) entry which is preliminary data.</text>
</comment>
<dbReference type="EMBL" id="JACHMJ010000001">
    <property type="protein sequence ID" value="MBB5842220.1"/>
    <property type="molecule type" value="Genomic_DNA"/>
</dbReference>
<feature type="domain" description="Spermatogenesis-associated protein 20-like TRX" evidence="1">
    <location>
        <begin position="3"/>
        <end position="163"/>
    </location>
</feature>
<dbReference type="InterPro" id="IPR008928">
    <property type="entry name" value="6-hairpin_glycosidase_sf"/>
</dbReference>
<dbReference type="SUPFAM" id="SSF52833">
    <property type="entry name" value="Thioredoxin-like"/>
    <property type="match status" value="1"/>
</dbReference>
<dbReference type="InterPro" id="IPR004879">
    <property type="entry name" value="Ssp411-like_TRX"/>
</dbReference>
<keyword evidence="3" id="KW-1185">Reference proteome</keyword>
<dbReference type="Proteomes" id="UP000536685">
    <property type="component" value="Unassembled WGS sequence"/>
</dbReference>
<protein>
    <submittedName>
        <fullName evidence="2">Uncharacterized protein YyaL (SSP411 family)</fullName>
    </submittedName>
</protein>
<evidence type="ECO:0000259" key="1">
    <source>
        <dbReference type="Pfam" id="PF03190"/>
    </source>
</evidence>
<dbReference type="InterPro" id="IPR024705">
    <property type="entry name" value="Ssp411"/>
</dbReference>